<dbReference type="SUPFAM" id="SSF56014">
    <property type="entry name" value="Nitrite and sulphite reductase 4Fe-4S domain-like"/>
    <property type="match status" value="1"/>
</dbReference>
<evidence type="ECO:0000256" key="3">
    <source>
        <dbReference type="ARBA" id="ARBA00023004"/>
    </source>
</evidence>
<dbReference type="GO" id="GO:0000103">
    <property type="term" value="P:sulfate assimilation"/>
    <property type="evidence" value="ECO:0007669"/>
    <property type="project" value="TreeGrafter"/>
</dbReference>
<proteinExistence type="predicted"/>
<dbReference type="EC" id="1.8.99.5" evidence="6"/>
<dbReference type="Pfam" id="PF01077">
    <property type="entry name" value="NIR_SIR"/>
    <property type="match status" value="1"/>
</dbReference>
<protein>
    <submittedName>
        <fullName evidence="6">Dissimilatory-type sulfite reductase subunit alpha</fullName>
        <ecNumber evidence="6">1.8.99.5</ecNumber>
    </submittedName>
</protein>
<dbReference type="GO" id="GO:0051539">
    <property type="term" value="F:4 iron, 4 sulfur cluster binding"/>
    <property type="evidence" value="ECO:0007669"/>
    <property type="project" value="UniProtKB-KW"/>
</dbReference>
<dbReference type="GO" id="GO:0032259">
    <property type="term" value="P:methylation"/>
    <property type="evidence" value="ECO:0007669"/>
    <property type="project" value="InterPro"/>
</dbReference>
<organism evidence="6">
    <name type="scientific">Geoglobus ahangari</name>
    <dbReference type="NCBI Taxonomy" id="113653"/>
    <lineage>
        <taxon>Archaea</taxon>
        <taxon>Methanobacteriati</taxon>
        <taxon>Methanobacteriota</taxon>
        <taxon>Archaeoglobi</taxon>
        <taxon>Archaeoglobales</taxon>
        <taxon>Archaeoglobaceae</taxon>
        <taxon>Geoglobus</taxon>
    </lineage>
</organism>
<dbReference type="EMBL" id="DTAK01000046">
    <property type="protein sequence ID" value="HGU59743.1"/>
    <property type="molecule type" value="Genomic_DNA"/>
</dbReference>
<dbReference type="SUPFAM" id="SSF55124">
    <property type="entry name" value="Nitrite/Sulfite reductase N-terminal domain-like"/>
    <property type="match status" value="1"/>
</dbReference>
<evidence type="ECO:0000313" key="6">
    <source>
        <dbReference type="EMBL" id="HGE66215.1"/>
    </source>
</evidence>
<dbReference type="InterPro" id="IPR045854">
    <property type="entry name" value="NO2/SO3_Rdtase_4Fe4S_sf"/>
</dbReference>
<sequence length="405" mass="46520">MSETPLLDELEKGPWPSFVKEIKKAAAKNPMAKDLLRLLERSYREKITHWKHGGIVSVRGYGGGVIGRYCDLPEEYPNVAHFHTIRINMPAGWFYTSKALKQICDVWDKHGSGLTNFHGSTGDIILLGTTTDHLEPCFQDLAYCDPPFDIGGSGSDLRTPSACMGPALCEFACYDTLDLCYDLTMEFQNEIHRPMWPYKFKIKCSGCPNDCVAAKARADFSIVGTWRDEIKIDQEAVKEYVDMLGADRIQRELVDLCPTKCIKFDPNTKELEIDNSNCVRCMHCINKMPKALRPGDKRGATILIGGKATFMDSAFLSWVLIPFIEVKKPYENIKELLRAIWDWWDENGKFRERFGELIRRLGMWRFLKAMREEYGIDIPADPRMVEYPRTNPFIFWSPEELEEVE</sequence>
<keyword evidence="4" id="KW-0411">Iron-sulfur</keyword>
<dbReference type="PANTHER" id="PTHR11493">
    <property type="entry name" value="SULFITE REDUCTASE [NADPH] SUBUNIT BETA-RELATED"/>
    <property type="match status" value="1"/>
</dbReference>
<dbReference type="AlphaFoldDB" id="A0A7C3UHM1"/>
<feature type="domain" description="4Fe-4S ferredoxin-type" evidence="5">
    <location>
        <begin position="269"/>
        <end position="297"/>
    </location>
</feature>
<dbReference type="GO" id="GO:0016002">
    <property type="term" value="F:sulfite reductase activity"/>
    <property type="evidence" value="ECO:0007669"/>
    <property type="project" value="TreeGrafter"/>
</dbReference>
<dbReference type="InterPro" id="IPR045169">
    <property type="entry name" value="NO2/SO3_Rdtase_4Fe4S_prot"/>
</dbReference>
<evidence type="ECO:0000256" key="2">
    <source>
        <dbReference type="ARBA" id="ARBA00022723"/>
    </source>
</evidence>
<dbReference type="InterPro" id="IPR011806">
    <property type="entry name" value="DsrA"/>
</dbReference>
<dbReference type="PROSITE" id="PS00092">
    <property type="entry name" value="N6_MTASE"/>
    <property type="match status" value="1"/>
</dbReference>
<dbReference type="PROSITE" id="PS51379">
    <property type="entry name" value="4FE4S_FER_2"/>
    <property type="match status" value="1"/>
</dbReference>
<evidence type="ECO:0000313" key="8">
    <source>
        <dbReference type="EMBL" id="HHF48018.1"/>
    </source>
</evidence>
<reference evidence="6" key="1">
    <citation type="journal article" date="2020" name="mSystems">
        <title>Genome- and Community-Level Interaction Insights into Carbon Utilization and Element Cycling Functions of Hydrothermarchaeota in Hydrothermal Sediment.</title>
        <authorList>
            <person name="Zhou Z."/>
            <person name="Liu Y."/>
            <person name="Xu W."/>
            <person name="Pan J."/>
            <person name="Luo Z.H."/>
            <person name="Li M."/>
        </authorList>
    </citation>
    <scope>NUCLEOTIDE SEQUENCE [LARGE SCALE GENOMIC DNA]</scope>
    <source>
        <strain evidence="8">SpSt-10</strain>
        <strain evidence="7">SpSt-62</strain>
        <strain evidence="6">SpSt-97</strain>
    </source>
</reference>
<evidence type="ECO:0000259" key="5">
    <source>
        <dbReference type="PROSITE" id="PS51379"/>
    </source>
</evidence>
<dbReference type="Pfam" id="PF03460">
    <property type="entry name" value="NIR_SIR_ferr"/>
    <property type="match status" value="1"/>
</dbReference>
<dbReference type="NCBIfam" id="TIGR02064">
    <property type="entry name" value="dsrA"/>
    <property type="match status" value="1"/>
</dbReference>
<dbReference type="Gene3D" id="3.30.413.10">
    <property type="entry name" value="Sulfite Reductase Hemoprotein, domain 1"/>
    <property type="match status" value="1"/>
</dbReference>
<gene>
    <name evidence="6" type="primary">dsrA</name>
    <name evidence="8" type="ORF">ENL48_02120</name>
    <name evidence="7" type="ORF">ENT89_06305</name>
    <name evidence="6" type="ORF">ENX77_03695</name>
</gene>
<dbReference type="PANTHER" id="PTHR11493:SF54">
    <property type="entry name" value="ANAEROBIC SULFITE REDUCTASE SUBUNIT C"/>
    <property type="match status" value="1"/>
</dbReference>
<dbReference type="Gene3D" id="6.10.140.1420">
    <property type="match status" value="1"/>
</dbReference>
<accession>A0A7C3UHM1</accession>
<evidence type="ECO:0000256" key="1">
    <source>
        <dbReference type="ARBA" id="ARBA00022485"/>
    </source>
</evidence>
<dbReference type="GO" id="GO:0008168">
    <property type="term" value="F:methyltransferase activity"/>
    <property type="evidence" value="ECO:0007669"/>
    <property type="project" value="InterPro"/>
</dbReference>
<keyword evidence="6" id="KW-0560">Oxidoreductase</keyword>
<dbReference type="InterPro" id="IPR017896">
    <property type="entry name" value="4Fe4S_Fe-S-bd"/>
</dbReference>
<dbReference type="Gene3D" id="3.30.70.20">
    <property type="match status" value="1"/>
</dbReference>
<dbReference type="InterPro" id="IPR006067">
    <property type="entry name" value="NO2/SO3_Rdtase_4Fe4S_dom"/>
</dbReference>
<dbReference type="Gene3D" id="3.30.70.2500">
    <property type="match status" value="1"/>
</dbReference>
<comment type="caution">
    <text evidence="6">The sequence shown here is derived from an EMBL/GenBank/DDBJ whole genome shotgun (WGS) entry which is preliminary data.</text>
</comment>
<evidence type="ECO:0000256" key="4">
    <source>
        <dbReference type="ARBA" id="ARBA00023014"/>
    </source>
</evidence>
<name>A0A7C3UHM1_9EURY</name>
<evidence type="ECO:0000313" key="7">
    <source>
        <dbReference type="EMBL" id="HGU59743.1"/>
    </source>
</evidence>
<dbReference type="GO" id="GO:0003676">
    <property type="term" value="F:nucleic acid binding"/>
    <property type="evidence" value="ECO:0007669"/>
    <property type="project" value="InterPro"/>
</dbReference>
<keyword evidence="3" id="KW-0408">Iron</keyword>
<dbReference type="InterPro" id="IPR002052">
    <property type="entry name" value="DNA_methylase_N6_adenine_CS"/>
</dbReference>
<dbReference type="InterPro" id="IPR005117">
    <property type="entry name" value="NiRdtase/SiRdtase_haem-b_fer"/>
</dbReference>
<keyword evidence="2" id="KW-0479">Metal-binding</keyword>
<keyword evidence="1" id="KW-0004">4Fe-4S</keyword>
<dbReference type="GO" id="GO:0050311">
    <property type="term" value="F:sulfite reductase (ferredoxin) activity"/>
    <property type="evidence" value="ECO:0007669"/>
    <property type="project" value="TreeGrafter"/>
</dbReference>
<dbReference type="GO" id="GO:0018551">
    <property type="term" value="F:dissimilatory sulfite reductase (NADH) activity"/>
    <property type="evidence" value="ECO:0007669"/>
    <property type="project" value="InterPro"/>
</dbReference>
<dbReference type="EMBL" id="DTPI01000024">
    <property type="protein sequence ID" value="HGE66215.1"/>
    <property type="molecule type" value="Genomic_DNA"/>
</dbReference>
<dbReference type="GO" id="GO:0046872">
    <property type="term" value="F:metal ion binding"/>
    <property type="evidence" value="ECO:0007669"/>
    <property type="project" value="UniProtKB-KW"/>
</dbReference>
<dbReference type="InterPro" id="IPR036136">
    <property type="entry name" value="Nit/Sulf_reduc_fer-like_dom_sf"/>
</dbReference>
<dbReference type="GO" id="GO:0020037">
    <property type="term" value="F:heme binding"/>
    <property type="evidence" value="ECO:0007669"/>
    <property type="project" value="InterPro"/>
</dbReference>
<dbReference type="SUPFAM" id="SSF54862">
    <property type="entry name" value="4Fe-4S ferredoxins"/>
    <property type="match status" value="1"/>
</dbReference>
<dbReference type="GO" id="GO:0009337">
    <property type="term" value="C:sulfite reductase complex (NADPH)"/>
    <property type="evidence" value="ECO:0007669"/>
    <property type="project" value="TreeGrafter"/>
</dbReference>
<dbReference type="EMBL" id="DRUC01000037">
    <property type="protein sequence ID" value="HHF48018.1"/>
    <property type="molecule type" value="Genomic_DNA"/>
</dbReference>